<dbReference type="AlphaFoldDB" id="A0A395JH16"/>
<dbReference type="SUPFAM" id="SSF48452">
    <property type="entry name" value="TPR-like"/>
    <property type="match status" value="1"/>
</dbReference>
<dbReference type="SMART" id="SM00028">
    <property type="entry name" value="TPR"/>
    <property type="match status" value="3"/>
</dbReference>
<dbReference type="InterPro" id="IPR019734">
    <property type="entry name" value="TPR_rpt"/>
</dbReference>
<gene>
    <name evidence="2" type="ORF">DFR28_10461</name>
</gene>
<evidence type="ECO:0000259" key="1">
    <source>
        <dbReference type="Pfam" id="PF12770"/>
    </source>
</evidence>
<sequence length="1099" mass="121820">MGTPTHQLNNVLMFNLAVRTARLSGIVLIVSLIFGRAVLADDSARRLVTGADLSQPRSIEIALNPNSYVVIRVAQRTADYQLALYRSSDATLIRQVNLSAHKAVDELMLVEASDCRQCRVELMADSLIDQRGTYQMTVETVAVTPSSMSTNSRAELETLRAISQVGELNHKLYQAQDDDTNYLALASQLLESSLTMTPQNAHTLQATFLALQVAGMQRQTEVVTELAQQIAATADQRISLYSIQAVYELARQADNIANKHALFRRGMADAITVSEPLLYAKGANYLAISLTREGRFEDSITLFKDVYEIYSREQHLAALMFALHNLSWASQRSGDLPKAISYAAQQKMVAEENQAQSSVIWSLYNMAIAYGELGDHFEADQFLDQALERYSVLPESEQRDNDGIYGAILEERAESLLRLGDVASARDLAILIKAHYEQGNFQRNLAHFGMLEGKIAIAAERFDDARDVLTETLEYYQKTEEGRSAGLAHFRLAELELTQGNLILGSTHNAAALKKLSGTEDYFSLAKAFSQAVEVLNVLGAHTDAAALAAQVTNFIGTHGREDVEAEFAYRRAKVAQQLKQTDAALLWLNEAKRLLEEKLPKVKRRDLRQQYLALQKSLFELNIGLLVDQGQTEKALQVVESFKARTLKETINQVRNTQALPSALQQTRRLLHQQILQSATTWYSDPSRREVSLLANTRVLSTELEKVELDIAALQGKVQPNSPDDSLPAIPQLNNPSELMAFYFIGQQRSWMWLLESTGISVFELPAANELLPLVHSLKQQVSLHPRHRTAGNAYQQRQDLLSLGELLLGPIAKQVDFSKISNLTIIPDGPLHGLTFAPLQLANLDGPLLAHTAISYAPSYQALVALEQRAERNNSLASAMNVLVVADPIDLTLEKSPFERLPATVYEAQQIRSILGDRVQVLMGEGATKKNLLKALSHRYSILHFATHGLLNNQTPALSGLVFSRNSTDAHFWLTPEISSTDLQANLVVLSACESSIGREVAGEGLLSLSRAFIEAGASHVIGTLWKVQDTATAQLTSRFYSKLLDDSLAVSVALQMAQLEVYNDQQNDWRDPYYWAGFQLQGGWQTLTYGSDKSTE</sequence>
<organism evidence="2 3">
    <name type="scientific">Arenicella xantha</name>
    <dbReference type="NCBI Taxonomy" id="644221"/>
    <lineage>
        <taxon>Bacteria</taxon>
        <taxon>Pseudomonadati</taxon>
        <taxon>Pseudomonadota</taxon>
        <taxon>Gammaproteobacteria</taxon>
        <taxon>Arenicellales</taxon>
        <taxon>Arenicellaceae</taxon>
        <taxon>Arenicella</taxon>
    </lineage>
</organism>
<dbReference type="OrthoDB" id="9146156at2"/>
<dbReference type="Pfam" id="PF12770">
    <property type="entry name" value="CHAT"/>
    <property type="match status" value="1"/>
</dbReference>
<comment type="caution">
    <text evidence="2">The sequence shown here is derived from an EMBL/GenBank/DDBJ whole genome shotgun (WGS) entry which is preliminary data.</text>
</comment>
<dbReference type="Proteomes" id="UP000253083">
    <property type="component" value="Unassembled WGS sequence"/>
</dbReference>
<dbReference type="RefSeq" id="WP_113955002.1">
    <property type="nucleotide sequence ID" value="NZ_QNRT01000004.1"/>
</dbReference>
<dbReference type="InterPro" id="IPR011990">
    <property type="entry name" value="TPR-like_helical_dom_sf"/>
</dbReference>
<reference evidence="2 3" key="1">
    <citation type="submission" date="2018-06" db="EMBL/GenBank/DDBJ databases">
        <title>Genomic Encyclopedia of Type Strains, Phase IV (KMG-IV): sequencing the most valuable type-strain genomes for metagenomic binning, comparative biology and taxonomic classification.</title>
        <authorList>
            <person name="Goeker M."/>
        </authorList>
    </citation>
    <scope>NUCLEOTIDE SEQUENCE [LARGE SCALE GENOMIC DNA]</scope>
    <source>
        <strain evidence="2 3">DSM 24032</strain>
    </source>
</reference>
<protein>
    <submittedName>
        <fullName evidence="2">Tetratricopeptide repeat protein</fullName>
    </submittedName>
</protein>
<proteinExistence type="predicted"/>
<dbReference type="EMBL" id="QNRT01000004">
    <property type="protein sequence ID" value="RBP49135.1"/>
    <property type="molecule type" value="Genomic_DNA"/>
</dbReference>
<evidence type="ECO:0000313" key="3">
    <source>
        <dbReference type="Proteomes" id="UP000253083"/>
    </source>
</evidence>
<name>A0A395JH16_9GAMM</name>
<dbReference type="InParanoid" id="A0A395JH16"/>
<keyword evidence="3" id="KW-1185">Reference proteome</keyword>
<dbReference type="PANTHER" id="PTHR10098">
    <property type="entry name" value="RAPSYN-RELATED"/>
    <property type="match status" value="1"/>
</dbReference>
<feature type="domain" description="CHAT" evidence="1">
    <location>
        <begin position="804"/>
        <end position="1085"/>
    </location>
</feature>
<evidence type="ECO:0000313" key="2">
    <source>
        <dbReference type="EMBL" id="RBP49135.1"/>
    </source>
</evidence>
<dbReference type="Gene3D" id="1.25.40.10">
    <property type="entry name" value="Tetratricopeptide repeat domain"/>
    <property type="match status" value="1"/>
</dbReference>
<dbReference type="InterPro" id="IPR024983">
    <property type="entry name" value="CHAT_dom"/>
</dbReference>
<accession>A0A395JH16</accession>